<evidence type="ECO:0000313" key="10">
    <source>
        <dbReference type="EMBL" id="SDT93284.1"/>
    </source>
</evidence>
<evidence type="ECO:0000256" key="6">
    <source>
        <dbReference type="ARBA" id="ARBA00022989"/>
    </source>
</evidence>
<dbReference type="EMBL" id="LT629792">
    <property type="protein sequence ID" value="SDT93284.1"/>
    <property type="molecule type" value="Genomic_DNA"/>
</dbReference>
<evidence type="ECO:0000256" key="2">
    <source>
        <dbReference type="ARBA" id="ARBA00009773"/>
    </source>
</evidence>
<name>A0ABY0V769_9ACTO</name>
<feature type="transmembrane region" description="Helical" evidence="9">
    <location>
        <begin position="105"/>
        <end position="126"/>
    </location>
</feature>
<dbReference type="Pfam" id="PF01594">
    <property type="entry name" value="AI-2E_transport"/>
    <property type="match status" value="1"/>
</dbReference>
<keyword evidence="3" id="KW-0813">Transport</keyword>
<dbReference type="RefSeq" id="WP_092648540.1">
    <property type="nucleotide sequence ID" value="NZ_LT629792.1"/>
</dbReference>
<feature type="compositionally biased region" description="Polar residues" evidence="8">
    <location>
        <begin position="25"/>
        <end position="38"/>
    </location>
</feature>
<accession>A0ABY0V769</accession>
<feature type="transmembrane region" description="Helical" evidence="9">
    <location>
        <begin position="330"/>
        <end position="357"/>
    </location>
</feature>
<feature type="region of interest" description="Disordered" evidence="8">
    <location>
        <begin position="451"/>
        <end position="471"/>
    </location>
</feature>
<evidence type="ECO:0000256" key="7">
    <source>
        <dbReference type="ARBA" id="ARBA00023136"/>
    </source>
</evidence>
<keyword evidence="11" id="KW-1185">Reference proteome</keyword>
<evidence type="ECO:0000256" key="3">
    <source>
        <dbReference type="ARBA" id="ARBA00022448"/>
    </source>
</evidence>
<evidence type="ECO:0000256" key="1">
    <source>
        <dbReference type="ARBA" id="ARBA00004651"/>
    </source>
</evidence>
<keyword evidence="4" id="KW-1003">Cell membrane</keyword>
<keyword evidence="5 9" id="KW-0812">Transmembrane</keyword>
<evidence type="ECO:0000256" key="5">
    <source>
        <dbReference type="ARBA" id="ARBA00022692"/>
    </source>
</evidence>
<feature type="transmembrane region" description="Helical" evidence="9">
    <location>
        <begin position="378"/>
        <end position="410"/>
    </location>
</feature>
<evidence type="ECO:0000256" key="4">
    <source>
        <dbReference type="ARBA" id="ARBA00022475"/>
    </source>
</evidence>
<comment type="similarity">
    <text evidence="2">Belongs to the autoinducer-2 exporter (AI-2E) (TC 2.A.86) family.</text>
</comment>
<reference evidence="10 11" key="1">
    <citation type="submission" date="2016-10" db="EMBL/GenBank/DDBJ databases">
        <authorList>
            <person name="Varghese N."/>
            <person name="Submissions S."/>
        </authorList>
    </citation>
    <scope>NUCLEOTIDE SEQUENCE [LARGE SCALE GENOMIC DNA]</scope>
    <source>
        <strain evidence="10 11">DSM 9169</strain>
    </source>
</reference>
<dbReference type="PANTHER" id="PTHR21716">
    <property type="entry name" value="TRANSMEMBRANE PROTEIN"/>
    <property type="match status" value="1"/>
</dbReference>
<keyword evidence="7 9" id="KW-0472">Membrane</keyword>
<dbReference type="PANTHER" id="PTHR21716:SF53">
    <property type="entry name" value="PERMEASE PERM-RELATED"/>
    <property type="match status" value="1"/>
</dbReference>
<feature type="transmembrane region" description="Helical" evidence="9">
    <location>
        <begin position="133"/>
        <end position="155"/>
    </location>
</feature>
<feature type="transmembrane region" description="Helical" evidence="9">
    <location>
        <begin position="224"/>
        <end position="246"/>
    </location>
</feature>
<gene>
    <name evidence="10" type="ORF">SAMN04489714_1014</name>
</gene>
<evidence type="ECO:0000256" key="9">
    <source>
        <dbReference type="SAM" id="Phobius"/>
    </source>
</evidence>
<evidence type="ECO:0000313" key="11">
    <source>
        <dbReference type="Proteomes" id="UP000198976"/>
    </source>
</evidence>
<organism evidence="10 11">
    <name type="scientific">Schaalia radingae</name>
    <dbReference type="NCBI Taxonomy" id="131110"/>
    <lineage>
        <taxon>Bacteria</taxon>
        <taxon>Bacillati</taxon>
        <taxon>Actinomycetota</taxon>
        <taxon>Actinomycetes</taxon>
        <taxon>Actinomycetales</taxon>
        <taxon>Actinomycetaceae</taxon>
        <taxon>Schaalia</taxon>
    </lineage>
</organism>
<keyword evidence="6 9" id="KW-1133">Transmembrane helix</keyword>
<feature type="compositionally biased region" description="Polar residues" evidence="8">
    <location>
        <begin position="1"/>
        <end position="18"/>
    </location>
</feature>
<dbReference type="InterPro" id="IPR002549">
    <property type="entry name" value="AI-2E-like"/>
</dbReference>
<comment type="subcellular location">
    <subcellularLocation>
        <location evidence="1">Cell membrane</location>
        <topology evidence="1">Multi-pass membrane protein</topology>
    </subcellularLocation>
</comment>
<feature type="transmembrane region" description="Helical" evidence="9">
    <location>
        <begin position="80"/>
        <end position="99"/>
    </location>
</feature>
<evidence type="ECO:0000256" key="8">
    <source>
        <dbReference type="SAM" id="MobiDB-lite"/>
    </source>
</evidence>
<sequence length="471" mass="50702">MTDSSRTSKFGNLKQNLSRFVRSPHVTQVPATTRTSTPAHPASYHTPRRRRVSSPPTKHSRANTAVKRPDLPDWLRKSGLAAWALIGIMIIVAAVVYALARVTPVFIAVFVALVVTAILNPVVNFLSRFIPRGLSVVLTLLGFFGIFAGLMALVVNSVMGQWTRLANQFSRGLDVISDFLSSLPFDIKVTPQDVSAWMNDMIAKGQQYVQQNWSRLASDLLSNVSAAAITFTIAALGLFITIFFLLSGEKMWRWFLDVTPARRREPIHRAALAGWDTFSGYARGTMIVAATDGLLAGIFLQILGVPVAPALGVLVFIGAFIPLIGAPAAMIIAMIVAAASGGLMQAAIVGLGIAGIGQLEGHVLQPLIMGKQVSLHPVVVGVGVTVGTLTAGLLGAVIAIPIIGVIWSVFSELYERDAPIEDPLPERRNAPDVEEEHENKIGTRIVRFFRNRGDDESEADGQKTEASAEVS</sequence>
<dbReference type="Proteomes" id="UP000198976">
    <property type="component" value="Chromosome I"/>
</dbReference>
<proteinExistence type="inferred from homology"/>
<feature type="region of interest" description="Disordered" evidence="8">
    <location>
        <begin position="1"/>
        <end position="65"/>
    </location>
</feature>
<feature type="transmembrane region" description="Helical" evidence="9">
    <location>
        <begin position="293"/>
        <end position="324"/>
    </location>
</feature>
<protein>
    <submittedName>
        <fullName evidence="10">Predicted PurR-regulated permease PerM</fullName>
    </submittedName>
</protein>